<evidence type="ECO:0000313" key="3">
    <source>
        <dbReference type="EMBL" id="MBK9983962.1"/>
    </source>
</evidence>
<accession>A0A9D7SXW5</accession>
<evidence type="ECO:0000256" key="1">
    <source>
        <dbReference type="SAM" id="MobiDB-lite"/>
    </source>
</evidence>
<feature type="domain" description="eCIS core" evidence="2">
    <location>
        <begin position="200"/>
        <end position="276"/>
    </location>
</feature>
<gene>
    <name evidence="3" type="ORF">IPP15_16610</name>
</gene>
<feature type="compositionally biased region" description="Basic residues" evidence="1">
    <location>
        <begin position="393"/>
        <end position="403"/>
    </location>
</feature>
<dbReference type="Proteomes" id="UP000808337">
    <property type="component" value="Unassembled WGS sequence"/>
</dbReference>
<feature type="region of interest" description="Disordered" evidence="1">
    <location>
        <begin position="121"/>
        <end position="201"/>
    </location>
</feature>
<reference evidence="3 4" key="1">
    <citation type="submission" date="2020-10" db="EMBL/GenBank/DDBJ databases">
        <title>Connecting structure to function with the recovery of over 1000 high-quality activated sludge metagenome-assembled genomes encoding full-length rRNA genes using long-read sequencing.</title>
        <authorList>
            <person name="Singleton C.M."/>
            <person name="Petriglieri F."/>
            <person name="Kristensen J.M."/>
            <person name="Kirkegaard R.H."/>
            <person name="Michaelsen T.Y."/>
            <person name="Andersen M.H."/>
            <person name="Karst S.M."/>
            <person name="Dueholm M.S."/>
            <person name="Nielsen P.H."/>
            <person name="Albertsen M."/>
        </authorList>
    </citation>
    <scope>NUCLEOTIDE SEQUENCE [LARGE SCALE GENOMIC DNA]</scope>
    <source>
        <strain evidence="3">Ribe_18-Q3-R11-54_MAXAC.273</strain>
    </source>
</reference>
<feature type="compositionally biased region" description="Basic and acidic residues" evidence="1">
    <location>
        <begin position="121"/>
        <end position="141"/>
    </location>
</feature>
<dbReference type="Pfam" id="PF13699">
    <property type="entry name" value="eCIS_core"/>
    <property type="match status" value="1"/>
</dbReference>
<organism evidence="3 4">
    <name type="scientific">Candidatus Opimibacter skivensis</name>
    <dbReference type="NCBI Taxonomy" id="2982028"/>
    <lineage>
        <taxon>Bacteria</taxon>
        <taxon>Pseudomonadati</taxon>
        <taxon>Bacteroidota</taxon>
        <taxon>Saprospiria</taxon>
        <taxon>Saprospirales</taxon>
        <taxon>Saprospiraceae</taxon>
        <taxon>Candidatus Opimibacter</taxon>
    </lineage>
</organism>
<dbReference type="AlphaFoldDB" id="A0A9D7SXW5"/>
<protein>
    <submittedName>
        <fullName evidence="3">DUF4157 domain-containing protein</fullName>
    </submittedName>
</protein>
<dbReference type="EMBL" id="JADKGY010000029">
    <property type="protein sequence ID" value="MBK9983962.1"/>
    <property type="molecule type" value="Genomic_DNA"/>
</dbReference>
<sequence>MKTAESKTATASAKTNTAFFQKESNPAFFSPNLSESSFFNRKTTDDPIIQTKLTVGQPNDKYEQEADAVADKVVQRLSNPEPTIQNKSADKIQTKPVVTPPTITPFVQAKCATCDQEEKLQKKENEEGTELLKGDLQKKPIFESNAVPPPDDENNVQRKCDGCEEEENQKVQAKPDNSSSTVHSSNIESTLSSTKGSGSPLPAITRNEMESSFGADFSNVRIHNNNTAAELNEDLHAQAFTHGSDIYFNNGKYSPESTEGSTLLAHELTHTLQQGATTSRSNNSIQTKLNEYEQPGHGKNATRRLNREIDSQKRDQTLNGNNQEESGGPNHVSKEQKRQKAIELRTTATPEINESRRQVPKARLQQEQAKDKIKKPPPKGGQKNNKKSDSKGNKKPPSQKKHLTQAGLAMKKSKCNFTPTTPKRSFFSRSF</sequence>
<feature type="compositionally biased region" description="Basic and acidic residues" evidence="1">
    <location>
        <begin position="332"/>
        <end position="343"/>
    </location>
</feature>
<feature type="region of interest" description="Disordered" evidence="1">
    <location>
        <begin position="1"/>
        <end position="41"/>
    </location>
</feature>
<feature type="compositionally biased region" description="Polar residues" evidence="1">
    <location>
        <begin position="31"/>
        <end position="41"/>
    </location>
</feature>
<name>A0A9D7SXW5_9BACT</name>
<feature type="compositionally biased region" description="Low complexity" evidence="1">
    <location>
        <begin position="1"/>
        <end position="18"/>
    </location>
</feature>
<evidence type="ECO:0000259" key="2">
    <source>
        <dbReference type="Pfam" id="PF13699"/>
    </source>
</evidence>
<feature type="region of interest" description="Disordered" evidence="1">
    <location>
        <begin position="311"/>
        <end position="431"/>
    </location>
</feature>
<feature type="compositionally biased region" description="Polar residues" evidence="1">
    <location>
        <begin position="175"/>
        <end position="197"/>
    </location>
</feature>
<comment type="caution">
    <text evidence="3">The sequence shown here is derived from an EMBL/GenBank/DDBJ whole genome shotgun (WGS) entry which is preliminary data.</text>
</comment>
<dbReference type="InterPro" id="IPR025295">
    <property type="entry name" value="eCIS_core_dom"/>
</dbReference>
<feature type="compositionally biased region" description="Polar residues" evidence="1">
    <location>
        <begin position="415"/>
        <end position="431"/>
    </location>
</feature>
<feature type="region of interest" description="Disordered" evidence="1">
    <location>
        <begin position="79"/>
        <end position="99"/>
    </location>
</feature>
<proteinExistence type="predicted"/>
<evidence type="ECO:0000313" key="4">
    <source>
        <dbReference type="Proteomes" id="UP000808337"/>
    </source>
</evidence>